<dbReference type="RefSeq" id="WP_302099987.1">
    <property type="nucleotide sequence ID" value="NZ_CP129970.2"/>
</dbReference>
<dbReference type="PROSITE" id="PS00893">
    <property type="entry name" value="NUDIX_BOX"/>
    <property type="match status" value="1"/>
</dbReference>
<dbReference type="GO" id="GO:0006753">
    <property type="term" value="P:nucleoside phosphate metabolic process"/>
    <property type="evidence" value="ECO:0007669"/>
    <property type="project" value="TreeGrafter"/>
</dbReference>
<dbReference type="Pfam" id="PF00293">
    <property type="entry name" value="NUDIX"/>
    <property type="match status" value="1"/>
</dbReference>
<dbReference type="GO" id="GO:0005829">
    <property type="term" value="C:cytosol"/>
    <property type="evidence" value="ECO:0007669"/>
    <property type="project" value="TreeGrafter"/>
</dbReference>
<evidence type="ECO:0000256" key="5">
    <source>
        <dbReference type="ARBA" id="ARBA00022801"/>
    </source>
</evidence>
<proteinExistence type="inferred from homology"/>
<name>A0AA49JD89_9BACT</name>
<keyword evidence="10" id="KW-1185">Reference proteome</keyword>
<organism evidence="9 10">
    <name type="scientific">Marivirga arenosa</name>
    <dbReference type="NCBI Taxonomy" id="3059076"/>
    <lineage>
        <taxon>Bacteria</taxon>
        <taxon>Pseudomonadati</taxon>
        <taxon>Bacteroidota</taxon>
        <taxon>Cytophagia</taxon>
        <taxon>Cytophagales</taxon>
        <taxon>Marivirgaceae</taxon>
        <taxon>Marivirga</taxon>
    </lineage>
</organism>
<comment type="cofactor">
    <cofactor evidence="2">
        <name>Mg(2+)</name>
        <dbReference type="ChEBI" id="CHEBI:18420"/>
    </cofactor>
</comment>
<dbReference type="PANTHER" id="PTHR11839">
    <property type="entry name" value="UDP/ADP-SUGAR PYROPHOSPHATASE"/>
    <property type="match status" value="1"/>
</dbReference>
<dbReference type="CDD" id="cd24161">
    <property type="entry name" value="NUDIX_ADPRase_Ndx2"/>
    <property type="match status" value="1"/>
</dbReference>
<accession>A0AA49JD89</accession>
<evidence type="ECO:0000259" key="8">
    <source>
        <dbReference type="PROSITE" id="PS51462"/>
    </source>
</evidence>
<dbReference type="AlphaFoldDB" id="A0AA49JD89"/>
<evidence type="ECO:0000256" key="3">
    <source>
        <dbReference type="ARBA" id="ARBA00007275"/>
    </source>
</evidence>
<dbReference type="GO" id="GO:0016787">
    <property type="term" value="F:hydrolase activity"/>
    <property type="evidence" value="ECO:0007669"/>
    <property type="project" value="UniProtKB-KW"/>
</dbReference>
<protein>
    <recommendedName>
        <fullName evidence="4">GDP-mannose pyrophosphatase</fullName>
    </recommendedName>
    <alternativeName>
        <fullName evidence="6">GDP-mannose hydrolase</fullName>
    </alternativeName>
    <alternativeName>
        <fullName evidence="7">GDPMK</fullName>
    </alternativeName>
</protein>
<sequence>MGLNPWKLVKSTLKYDNPWIKVEEHDVINPSGKEGIYGKVHFKNIAVGVIPIDENDNTYLVGQYRYPLDQYSWEIPEGGCPENEDVLEAAKRELKEETGLSANDWNEFMKIHTSNSVSDERGVVYLAKGLTQGEVQFEETEDIKIKKLPLSEAFKMVLDGEITDSISMASLLKLKCLIDQKEL</sequence>
<dbReference type="InterPro" id="IPR000086">
    <property type="entry name" value="NUDIX_hydrolase_dom"/>
</dbReference>
<keyword evidence="5 9" id="KW-0378">Hydrolase</keyword>
<dbReference type="GO" id="GO:0019693">
    <property type="term" value="P:ribose phosphate metabolic process"/>
    <property type="evidence" value="ECO:0007669"/>
    <property type="project" value="TreeGrafter"/>
</dbReference>
<dbReference type="InterPro" id="IPR020084">
    <property type="entry name" value="NUDIX_hydrolase_CS"/>
</dbReference>
<dbReference type="InterPro" id="IPR015797">
    <property type="entry name" value="NUDIX_hydrolase-like_dom_sf"/>
</dbReference>
<feature type="domain" description="Nudix hydrolase" evidence="8">
    <location>
        <begin position="42"/>
        <end position="170"/>
    </location>
</feature>
<evidence type="ECO:0000256" key="6">
    <source>
        <dbReference type="ARBA" id="ARBA00032162"/>
    </source>
</evidence>
<dbReference type="SUPFAM" id="SSF55811">
    <property type="entry name" value="Nudix"/>
    <property type="match status" value="1"/>
</dbReference>
<evidence type="ECO:0000256" key="2">
    <source>
        <dbReference type="ARBA" id="ARBA00001946"/>
    </source>
</evidence>
<dbReference type="PANTHER" id="PTHR11839:SF18">
    <property type="entry name" value="NUDIX HYDROLASE DOMAIN-CONTAINING PROTEIN"/>
    <property type="match status" value="1"/>
</dbReference>
<comment type="similarity">
    <text evidence="3">Belongs to the Nudix hydrolase family. NudK subfamily.</text>
</comment>
<evidence type="ECO:0000256" key="7">
    <source>
        <dbReference type="ARBA" id="ARBA00032272"/>
    </source>
</evidence>
<dbReference type="Proteomes" id="UP001244443">
    <property type="component" value="Chromosome"/>
</dbReference>
<reference evidence="9" key="1">
    <citation type="submission" date="2023-08" db="EMBL/GenBank/DDBJ databases">
        <title>Comparative genomics and taxonomic characterization of three novel marine species of genus Marivirga.</title>
        <authorList>
            <person name="Muhammad N."/>
            <person name="Kim S.-G."/>
        </authorList>
    </citation>
    <scope>NUCLEOTIDE SEQUENCE [LARGE SCALE GENOMIC DNA]</scope>
    <source>
        <strain evidence="9">ABR2-2</strain>
    </source>
</reference>
<dbReference type="EMBL" id="CP129970">
    <property type="protein sequence ID" value="WKK83787.1"/>
    <property type="molecule type" value="Genomic_DNA"/>
</dbReference>
<dbReference type="Gene3D" id="3.90.79.10">
    <property type="entry name" value="Nucleoside Triphosphate Pyrophosphohydrolase"/>
    <property type="match status" value="1"/>
</dbReference>
<evidence type="ECO:0000313" key="10">
    <source>
        <dbReference type="Proteomes" id="UP001244443"/>
    </source>
</evidence>
<gene>
    <name evidence="9" type="ORF">QYS48_16095</name>
</gene>
<evidence type="ECO:0000313" key="9">
    <source>
        <dbReference type="EMBL" id="WKK83787.1"/>
    </source>
</evidence>
<comment type="catalytic activity">
    <reaction evidence="1">
        <text>GDP-alpha-D-mannose + H2O = alpha-D-mannose 1-phosphate + GMP + 2 H(+)</text>
        <dbReference type="Rhea" id="RHEA:27978"/>
        <dbReference type="ChEBI" id="CHEBI:15377"/>
        <dbReference type="ChEBI" id="CHEBI:15378"/>
        <dbReference type="ChEBI" id="CHEBI:57527"/>
        <dbReference type="ChEBI" id="CHEBI:58115"/>
        <dbReference type="ChEBI" id="CHEBI:58409"/>
    </reaction>
</comment>
<evidence type="ECO:0000256" key="4">
    <source>
        <dbReference type="ARBA" id="ARBA00016377"/>
    </source>
</evidence>
<dbReference type="PROSITE" id="PS51462">
    <property type="entry name" value="NUDIX"/>
    <property type="match status" value="1"/>
</dbReference>
<evidence type="ECO:0000256" key="1">
    <source>
        <dbReference type="ARBA" id="ARBA00000847"/>
    </source>
</evidence>